<evidence type="ECO:0000313" key="2">
    <source>
        <dbReference type="Proteomes" id="UP001227268"/>
    </source>
</evidence>
<accession>A0ACC2V0K4</accession>
<evidence type="ECO:0000313" key="1">
    <source>
        <dbReference type="EMBL" id="KAJ9092541.1"/>
    </source>
</evidence>
<name>A0ACC2V0K4_9TREE</name>
<comment type="caution">
    <text evidence="1">The sequence shown here is derived from an EMBL/GenBank/DDBJ whole genome shotgun (WGS) entry which is preliminary data.</text>
</comment>
<sequence>MPPAAEPAAARRNNQDRFAFVPADVLQRFPVAMPETPRTFLARYRTPTLTHSRLHLWQHPQVRLTPCPIGSGQFMILPMLGQPSHGDKHQSQPQALAPGLRVAVALDGQPAPLAAQVERKGKGQAQHGVEKIAGGERKLTAADVVRPDWDYPHNAGARRKLAYRIHCLTGYGVEVVPFDLMCNTYHNANTYYNANKALAEYWETRKMTVDFKRRVRRHVDAYRDITSSVAGSSSHDKAPRPIRSTCN</sequence>
<reference evidence="1" key="1">
    <citation type="submission" date="2023-04" db="EMBL/GenBank/DDBJ databases">
        <title>Draft Genome sequencing of Naganishia species isolated from polar environments using Oxford Nanopore Technology.</title>
        <authorList>
            <person name="Leo P."/>
            <person name="Venkateswaran K."/>
        </authorList>
    </citation>
    <scope>NUCLEOTIDE SEQUENCE</scope>
    <source>
        <strain evidence="1">MNA-CCFEE 5423</strain>
    </source>
</reference>
<gene>
    <name evidence="1" type="ORF">QFC21_006772</name>
</gene>
<dbReference type="EMBL" id="JASBWT010000037">
    <property type="protein sequence ID" value="KAJ9092541.1"/>
    <property type="molecule type" value="Genomic_DNA"/>
</dbReference>
<proteinExistence type="predicted"/>
<dbReference type="Proteomes" id="UP001227268">
    <property type="component" value="Unassembled WGS sequence"/>
</dbReference>
<keyword evidence="2" id="KW-1185">Reference proteome</keyword>
<protein>
    <submittedName>
        <fullName evidence="1">Uncharacterized protein</fullName>
    </submittedName>
</protein>
<organism evidence="1 2">
    <name type="scientific">Naganishia friedmannii</name>
    <dbReference type="NCBI Taxonomy" id="89922"/>
    <lineage>
        <taxon>Eukaryota</taxon>
        <taxon>Fungi</taxon>
        <taxon>Dikarya</taxon>
        <taxon>Basidiomycota</taxon>
        <taxon>Agaricomycotina</taxon>
        <taxon>Tremellomycetes</taxon>
        <taxon>Filobasidiales</taxon>
        <taxon>Filobasidiaceae</taxon>
        <taxon>Naganishia</taxon>
    </lineage>
</organism>